<dbReference type="PANTHER" id="PTHR43248">
    <property type="entry name" value="2-SUCCINYL-6-HYDROXY-2,4-CYCLOHEXADIENE-1-CARBOXYLATE SYNTHASE"/>
    <property type="match status" value="1"/>
</dbReference>
<evidence type="ECO:0000259" key="6">
    <source>
        <dbReference type="Pfam" id="PF00561"/>
    </source>
</evidence>
<dbReference type="Gene3D" id="3.40.50.1820">
    <property type="entry name" value="alpha/beta hydrolase"/>
    <property type="match status" value="1"/>
</dbReference>
<evidence type="ECO:0000256" key="3">
    <source>
        <dbReference type="ARBA" id="ARBA00022801"/>
    </source>
</evidence>
<feature type="domain" description="AB hydrolase-1" evidence="6">
    <location>
        <begin position="109"/>
        <end position="291"/>
    </location>
</feature>
<gene>
    <name evidence="8" type="ORF">HC031_28305</name>
</gene>
<name>A0ABX0Y8K6_9ACTN</name>
<dbReference type="InterPro" id="IPR029058">
    <property type="entry name" value="AB_hydrolase_fold"/>
</dbReference>
<feature type="domain" description="Peptidase S33 tripeptidyl aminopeptidase-like C-terminal" evidence="7">
    <location>
        <begin position="407"/>
        <end position="504"/>
    </location>
</feature>
<protein>
    <submittedName>
        <fullName evidence="8">Alpha/beta hydrolase</fullName>
    </submittedName>
</protein>
<keyword evidence="2 5" id="KW-0732">Signal</keyword>
<evidence type="ECO:0000256" key="2">
    <source>
        <dbReference type="ARBA" id="ARBA00022729"/>
    </source>
</evidence>
<keyword evidence="3 8" id="KW-0378">Hydrolase</keyword>
<dbReference type="SUPFAM" id="SSF53474">
    <property type="entry name" value="alpha/beta-Hydrolases"/>
    <property type="match status" value="1"/>
</dbReference>
<sequence>MPEREGRVKATTTGSRARRILVFSAAAVMAATSAGSAAWAGPAVASSGTDAAASGISWGKCDKAGLIKRNAECGLLSVPLDYSHPNGKKIKLAVSRIKHKTPDAQYQGIMLVNPGGPGGSGLGLSVLGEYVPKNAGDAYDWIGFDPRGVGESQPALSCDPNYQGPNRPDYIPWNASLEKTWLDRSKAYAEACGKNGGDLLNHLTTIDSAKDMDRIRAALGAHQINYYGFSYGTYLGQVYSTLFPERVRRMVLDSNVDPRKVWYQANLDQDVAFEKNIKIWFGWLARYDSVYHLGNTEQAVEARWYAEQFKLRAKPAGGVVGPDEWTDIYLWAGYYQSTWTDLADTFANWVRTGDPAPLIQAYRNADGPGDDNGFAMYLGVQCVDVQWPTSWDQWKRDNWRTFRSAPFETWGNAWFNAPCIYWPAKAHKPVKIDGSKVASALLVDETLDAATPYEGSLEVRRLFPHASLIAEPGGTTHAGTLNGNACVDNQIADYLASGKLPARKKGNGADTTCDPLPEPVPAGAAPAAASTMHAQAVPSRPRSVTHP</sequence>
<dbReference type="PANTHER" id="PTHR43248:SF29">
    <property type="entry name" value="TRIPEPTIDYL AMINOPEPTIDASE"/>
    <property type="match status" value="1"/>
</dbReference>
<feature type="signal peptide" evidence="5">
    <location>
        <begin position="1"/>
        <end position="40"/>
    </location>
</feature>
<evidence type="ECO:0000256" key="1">
    <source>
        <dbReference type="ARBA" id="ARBA00010088"/>
    </source>
</evidence>
<feature type="region of interest" description="Disordered" evidence="4">
    <location>
        <begin position="503"/>
        <end position="547"/>
    </location>
</feature>
<dbReference type="Pfam" id="PF08386">
    <property type="entry name" value="Abhydrolase_4"/>
    <property type="match status" value="1"/>
</dbReference>
<dbReference type="EMBL" id="JAATVY010000033">
    <property type="protein sequence ID" value="NJC73599.1"/>
    <property type="molecule type" value="Genomic_DNA"/>
</dbReference>
<proteinExistence type="inferred from homology"/>
<comment type="similarity">
    <text evidence="1">Belongs to the peptidase S33 family.</text>
</comment>
<accession>A0ABX0Y8K6</accession>
<dbReference type="InterPro" id="IPR000073">
    <property type="entry name" value="AB_hydrolase_1"/>
</dbReference>
<evidence type="ECO:0000259" key="7">
    <source>
        <dbReference type="Pfam" id="PF08386"/>
    </source>
</evidence>
<comment type="caution">
    <text evidence="8">The sequence shown here is derived from an EMBL/GenBank/DDBJ whole genome shotgun (WGS) entry which is preliminary data.</text>
</comment>
<reference evidence="8 9" key="1">
    <citation type="submission" date="2020-03" db="EMBL/GenBank/DDBJ databases">
        <title>WGS of the type strain of Planosporangium spp.</title>
        <authorList>
            <person name="Thawai C."/>
        </authorList>
    </citation>
    <scope>NUCLEOTIDE SEQUENCE [LARGE SCALE GENOMIC DNA]</scope>
    <source>
        <strain evidence="8 9">TBRC 5610</strain>
    </source>
</reference>
<evidence type="ECO:0000313" key="9">
    <source>
        <dbReference type="Proteomes" id="UP000722989"/>
    </source>
</evidence>
<dbReference type="InterPro" id="IPR051601">
    <property type="entry name" value="Serine_prot/Carboxylest_S33"/>
</dbReference>
<dbReference type="InterPro" id="IPR013595">
    <property type="entry name" value="Pept_S33_TAP-like_C"/>
</dbReference>
<dbReference type="Proteomes" id="UP000722989">
    <property type="component" value="Unassembled WGS sequence"/>
</dbReference>
<feature type="compositionally biased region" description="Low complexity" evidence="4">
    <location>
        <begin position="521"/>
        <end position="536"/>
    </location>
</feature>
<dbReference type="GO" id="GO:0016787">
    <property type="term" value="F:hydrolase activity"/>
    <property type="evidence" value="ECO:0007669"/>
    <property type="project" value="UniProtKB-KW"/>
</dbReference>
<feature type="chain" id="PRO_5045263990" evidence="5">
    <location>
        <begin position="41"/>
        <end position="547"/>
    </location>
</feature>
<evidence type="ECO:0000256" key="5">
    <source>
        <dbReference type="SAM" id="SignalP"/>
    </source>
</evidence>
<keyword evidence="9" id="KW-1185">Reference proteome</keyword>
<dbReference type="Pfam" id="PF00561">
    <property type="entry name" value="Abhydrolase_1"/>
    <property type="match status" value="1"/>
</dbReference>
<evidence type="ECO:0000256" key="4">
    <source>
        <dbReference type="SAM" id="MobiDB-lite"/>
    </source>
</evidence>
<organism evidence="8 9">
    <name type="scientific">Planosporangium thailandense</name>
    <dbReference type="NCBI Taxonomy" id="765197"/>
    <lineage>
        <taxon>Bacteria</taxon>
        <taxon>Bacillati</taxon>
        <taxon>Actinomycetota</taxon>
        <taxon>Actinomycetes</taxon>
        <taxon>Micromonosporales</taxon>
        <taxon>Micromonosporaceae</taxon>
        <taxon>Planosporangium</taxon>
    </lineage>
</organism>
<evidence type="ECO:0000313" key="8">
    <source>
        <dbReference type="EMBL" id="NJC73599.1"/>
    </source>
</evidence>